<reference evidence="1" key="1">
    <citation type="submission" date="2020-07" db="EMBL/GenBank/DDBJ databases">
        <title>Multicomponent nature underlies the extraordinary mechanical properties of spider dragline silk.</title>
        <authorList>
            <person name="Kono N."/>
            <person name="Nakamura H."/>
            <person name="Mori M."/>
            <person name="Yoshida Y."/>
            <person name="Ohtoshi R."/>
            <person name="Malay A.D."/>
            <person name="Moran D.A.P."/>
            <person name="Tomita M."/>
            <person name="Numata K."/>
            <person name="Arakawa K."/>
        </authorList>
    </citation>
    <scope>NUCLEOTIDE SEQUENCE</scope>
</reference>
<comment type="caution">
    <text evidence="1">The sequence shown here is derived from an EMBL/GenBank/DDBJ whole genome shotgun (WGS) entry which is preliminary data.</text>
</comment>
<gene>
    <name evidence="1" type="ORF">TNCT_715841</name>
</gene>
<evidence type="ECO:0000313" key="2">
    <source>
        <dbReference type="Proteomes" id="UP000887116"/>
    </source>
</evidence>
<proteinExistence type="predicted"/>
<dbReference type="Proteomes" id="UP000887116">
    <property type="component" value="Unassembled WGS sequence"/>
</dbReference>
<evidence type="ECO:0000313" key="1">
    <source>
        <dbReference type="EMBL" id="GFR13090.1"/>
    </source>
</evidence>
<dbReference type="EMBL" id="BMAO01026878">
    <property type="protein sequence ID" value="GFR13090.1"/>
    <property type="molecule type" value="Genomic_DNA"/>
</dbReference>
<organism evidence="1 2">
    <name type="scientific">Trichonephila clavata</name>
    <name type="common">Joro spider</name>
    <name type="synonym">Nephila clavata</name>
    <dbReference type="NCBI Taxonomy" id="2740835"/>
    <lineage>
        <taxon>Eukaryota</taxon>
        <taxon>Metazoa</taxon>
        <taxon>Ecdysozoa</taxon>
        <taxon>Arthropoda</taxon>
        <taxon>Chelicerata</taxon>
        <taxon>Arachnida</taxon>
        <taxon>Araneae</taxon>
        <taxon>Araneomorphae</taxon>
        <taxon>Entelegynae</taxon>
        <taxon>Araneoidea</taxon>
        <taxon>Nephilidae</taxon>
        <taxon>Trichonephila</taxon>
    </lineage>
</organism>
<accession>A0A8X6LKF7</accession>
<dbReference type="AlphaFoldDB" id="A0A8X6LKF7"/>
<keyword evidence="2" id="KW-1185">Reference proteome</keyword>
<protein>
    <submittedName>
        <fullName evidence="1">Uncharacterized protein</fullName>
    </submittedName>
</protein>
<feature type="non-terminal residue" evidence="1">
    <location>
        <position position="1"/>
    </location>
</feature>
<name>A0A8X6LKF7_TRICU</name>
<sequence>CLLLITFSFGSTGIDLYFQFEDNSENPSSRNLIHRCIFVFPAQ</sequence>